<dbReference type="RefSeq" id="WP_145452452.1">
    <property type="nucleotide sequence ID" value="NZ_CP037421.1"/>
</dbReference>
<dbReference type="InterPro" id="IPR023198">
    <property type="entry name" value="PGP-like_dom2"/>
</dbReference>
<dbReference type="Gene3D" id="3.40.50.1000">
    <property type="entry name" value="HAD superfamily/HAD-like"/>
    <property type="match status" value="1"/>
</dbReference>
<name>A0A517QFZ7_9PLAN</name>
<evidence type="ECO:0000313" key="1">
    <source>
        <dbReference type="EMBL" id="QDT30505.1"/>
    </source>
</evidence>
<sequence>MPTQRKPVWNKVIFVDWHGVLSCDPFWLSILRNTDHPLHHGLTVATETLFSDESLIHDWMRGDISANQIVNRLDIEADDSFPPGYLRRKLVEDCQLMQVNQRLVQILRETRQQGIGIILATDNMDYFQEALQHANGQRSLTTQSVEEKMISFHSTVQIFDDVLCSCTQRVLKRENPERFYGSWLSTHALEFRDALLLDDLEVNCRTFQRAGGTAIQITDQRSGNDADLLPSQIQDWYQET</sequence>
<organism evidence="1 2">
    <name type="scientific">Gimesia panareensis</name>
    <dbReference type="NCBI Taxonomy" id="2527978"/>
    <lineage>
        <taxon>Bacteria</taxon>
        <taxon>Pseudomonadati</taxon>
        <taxon>Planctomycetota</taxon>
        <taxon>Planctomycetia</taxon>
        <taxon>Planctomycetales</taxon>
        <taxon>Planctomycetaceae</taxon>
        <taxon>Gimesia</taxon>
    </lineage>
</organism>
<dbReference type="Gene3D" id="1.10.150.240">
    <property type="entry name" value="Putative phosphatase, domain 2"/>
    <property type="match status" value="1"/>
</dbReference>
<evidence type="ECO:0000313" key="2">
    <source>
        <dbReference type="Proteomes" id="UP000315647"/>
    </source>
</evidence>
<dbReference type="InterPro" id="IPR036412">
    <property type="entry name" value="HAD-like_sf"/>
</dbReference>
<keyword evidence="2" id="KW-1185">Reference proteome</keyword>
<accession>A0A517QFZ7</accession>
<dbReference type="AlphaFoldDB" id="A0A517QFZ7"/>
<dbReference type="EMBL" id="CP037421">
    <property type="protein sequence ID" value="QDT30505.1"/>
    <property type="molecule type" value="Genomic_DNA"/>
</dbReference>
<gene>
    <name evidence="1" type="ORF">Enr10x_58710</name>
</gene>
<proteinExistence type="predicted"/>
<reference evidence="1 2" key="1">
    <citation type="submission" date="2019-03" db="EMBL/GenBank/DDBJ databases">
        <title>Deep-cultivation of Planctomycetes and their phenomic and genomic characterization uncovers novel biology.</title>
        <authorList>
            <person name="Wiegand S."/>
            <person name="Jogler M."/>
            <person name="Boedeker C."/>
            <person name="Pinto D."/>
            <person name="Vollmers J."/>
            <person name="Rivas-Marin E."/>
            <person name="Kohn T."/>
            <person name="Peeters S.H."/>
            <person name="Heuer A."/>
            <person name="Rast P."/>
            <person name="Oberbeckmann S."/>
            <person name="Bunk B."/>
            <person name="Jeske O."/>
            <person name="Meyerdierks A."/>
            <person name="Storesund J.E."/>
            <person name="Kallscheuer N."/>
            <person name="Luecker S."/>
            <person name="Lage O.M."/>
            <person name="Pohl T."/>
            <person name="Merkel B.J."/>
            <person name="Hornburger P."/>
            <person name="Mueller R.-W."/>
            <person name="Bruemmer F."/>
            <person name="Labrenz M."/>
            <person name="Spormann A.M."/>
            <person name="Op den Camp H."/>
            <person name="Overmann J."/>
            <person name="Amann R."/>
            <person name="Jetten M.S.M."/>
            <person name="Mascher T."/>
            <person name="Medema M.H."/>
            <person name="Devos D.P."/>
            <person name="Kaster A.-K."/>
            <person name="Ovreas L."/>
            <person name="Rohde M."/>
            <person name="Galperin M.Y."/>
            <person name="Jogler C."/>
        </authorList>
    </citation>
    <scope>NUCLEOTIDE SEQUENCE [LARGE SCALE GENOMIC DNA]</scope>
    <source>
        <strain evidence="1 2">Enr10</strain>
    </source>
</reference>
<dbReference type="Proteomes" id="UP000315647">
    <property type="component" value="Chromosome"/>
</dbReference>
<dbReference type="InterPro" id="IPR023214">
    <property type="entry name" value="HAD_sf"/>
</dbReference>
<dbReference type="SUPFAM" id="SSF56784">
    <property type="entry name" value="HAD-like"/>
    <property type="match status" value="1"/>
</dbReference>
<protein>
    <recommendedName>
        <fullName evidence="3">Haloacid dehalogenase-like hydrolase</fullName>
    </recommendedName>
</protein>
<evidence type="ECO:0008006" key="3">
    <source>
        <dbReference type="Google" id="ProtNLM"/>
    </source>
</evidence>